<keyword evidence="2 4" id="KW-0032">Aminotransferase</keyword>
<dbReference type="InterPro" id="IPR004838">
    <property type="entry name" value="NHTrfase_class1_PyrdxlP-BS"/>
</dbReference>
<keyword evidence="3 4" id="KW-0808">Transferase</keyword>
<dbReference type="InterPro" id="IPR004839">
    <property type="entry name" value="Aminotransferase_I/II_large"/>
</dbReference>
<dbReference type="Pfam" id="PF00155">
    <property type="entry name" value="Aminotran_1_2"/>
    <property type="match status" value="1"/>
</dbReference>
<protein>
    <recommendedName>
        <fullName evidence="4">Aminotransferase</fullName>
        <ecNumber evidence="4">2.6.1.-</ecNumber>
    </recommendedName>
</protein>
<feature type="domain" description="Aminotransferase class I/classII large" evidence="5">
    <location>
        <begin position="30"/>
        <end position="384"/>
    </location>
</feature>
<proteinExistence type="inferred from homology"/>
<dbReference type="Gene3D" id="3.90.1150.10">
    <property type="entry name" value="Aspartate Aminotransferase, domain 1"/>
    <property type="match status" value="1"/>
</dbReference>
<dbReference type="InterPro" id="IPR050881">
    <property type="entry name" value="LL-DAP_aminotransferase"/>
</dbReference>
<dbReference type="PANTHER" id="PTHR42832:SF3">
    <property type="entry name" value="L-GLUTAMINE--4-(METHYLSULFANYL)-2-OXOBUTANOATE AMINOTRANSFERASE"/>
    <property type="match status" value="1"/>
</dbReference>
<dbReference type="GO" id="GO:0008483">
    <property type="term" value="F:transaminase activity"/>
    <property type="evidence" value="ECO:0007669"/>
    <property type="project" value="UniProtKB-KW"/>
</dbReference>
<dbReference type="AlphaFoldDB" id="A0A971IBR3"/>
<evidence type="ECO:0000256" key="1">
    <source>
        <dbReference type="ARBA" id="ARBA00001933"/>
    </source>
</evidence>
<evidence type="ECO:0000256" key="2">
    <source>
        <dbReference type="ARBA" id="ARBA00022576"/>
    </source>
</evidence>
<dbReference type="PROSITE" id="PS00105">
    <property type="entry name" value="AA_TRANSFER_CLASS_1"/>
    <property type="match status" value="1"/>
</dbReference>
<evidence type="ECO:0000259" key="5">
    <source>
        <dbReference type="Pfam" id="PF00155"/>
    </source>
</evidence>
<dbReference type="EC" id="2.6.1.-" evidence="4"/>
<accession>A0A971IBR3</accession>
<name>A0A971IBR3_9BIFI</name>
<dbReference type="Gene3D" id="3.40.640.10">
    <property type="entry name" value="Type I PLP-dependent aspartate aminotransferase-like (Major domain)"/>
    <property type="match status" value="1"/>
</dbReference>
<dbReference type="InterPro" id="IPR015422">
    <property type="entry name" value="PyrdxlP-dep_Trfase_small"/>
</dbReference>
<comment type="caution">
    <text evidence="6">The sequence shown here is derived from an EMBL/GenBank/DDBJ whole genome shotgun (WGS) entry which is preliminary data.</text>
</comment>
<dbReference type="GO" id="GO:0030170">
    <property type="term" value="F:pyridoxal phosphate binding"/>
    <property type="evidence" value="ECO:0007669"/>
    <property type="project" value="InterPro"/>
</dbReference>
<comment type="cofactor">
    <cofactor evidence="1 4">
        <name>pyridoxal 5'-phosphate</name>
        <dbReference type="ChEBI" id="CHEBI:597326"/>
    </cofactor>
</comment>
<dbReference type="EMBL" id="JAAXZR010000012">
    <property type="protein sequence ID" value="NLT79220.1"/>
    <property type="molecule type" value="Genomic_DNA"/>
</dbReference>
<evidence type="ECO:0000313" key="6">
    <source>
        <dbReference type="EMBL" id="NLT79220.1"/>
    </source>
</evidence>
<evidence type="ECO:0000313" key="7">
    <source>
        <dbReference type="Proteomes" id="UP000767327"/>
    </source>
</evidence>
<evidence type="ECO:0000256" key="3">
    <source>
        <dbReference type="ARBA" id="ARBA00022679"/>
    </source>
</evidence>
<dbReference type="CDD" id="cd00609">
    <property type="entry name" value="AAT_like"/>
    <property type="match status" value="1"/>
</dbReference>
<reference evidence="6" key="1">
    <citation type="journal article" date="2020" name="Biotechnol. Biofuels">
        <title>New insights from the biogas microbiome by comprehensive genome-resolved metagenomics of nearly 1600 species originating from multiple anaerobic digesters.</title>
        <authorList>
            <person name="Campanaro S."/>
            <person name="Treu L."/>
            <person name="Rodriguez-R L.M."/>
            <person name="Kovalovszki A."/>
            <person name="Ziels R.M."/>
            <person name="Maus I."/>
            <person name="Zhu X."/>
            <person name="Kougias P.G."/>
            <person name="Basile A."/>
            <person name="Luo G."/>
            <person name="Schluter A."/>
            <person name="Konstantinidis K.T."/>
            <person name="Angelidaki I."/>
        </authorList>
    </citation>
    <scope>NUCLEOTIDE SEQUENCE</scope>
    <source>
        <strain evidence="6">AS01afH2WH_6</strain>
    </source>
</reference>
<gene>
    <name evidence="6" type="ORF">GXW98_02900</name>
</gene>
<evidence type="ECO:0000256" key="4">
    <source>
        <dbReference type="RuleBase" id="RU000481"/>
    </source>
</evidence>
<sequence length="390" mass="42339">MVANNVRFLPNNVFSVMDARVDDAKARGIDVIDLSKANPDLPTPEFIVEAGQQALERIENHRYSQFDGKPALLQAAQEWYRREQGVELDWNSQLLATCGAGVALTALTQTVLEPGDVLAVVDPYYPPYAALAQAAGAELLAIPCTREQGFLPDFETVSDEQWSRTKLLLLNYPNNPTGAVASEQLFRQAIDLAHRHGFLLANDFAYASLGETPSGSTARGPAGLLSYAGSQDVAVEAVSLSKMYGMAGWRLGFIAGPSWLMRYIREYHHQMCSSPTGAVQDAGAAALLSDQSSVEGLSARYAKRRSILSKGLEGAGIEVFHADGALFVWAKAPHGMRGADFADLLLDDARVAVMPGDCFGAAGEDFVRFSLLDDELRLEECVRRIRALEL</sequence>
<comment type="similarity">
    <text evidence="4">Belongs to the class-I pyridoxal-phosphate-dependent aminotransferase family.</text>
</comment>
<dbReference type="InterPro" id="IPR015421">
    <property type="entry name" value="PyrdxlP-dep_Trfase_major"/>
</dbReference>
<dbReference type="SUPFAM" id="SSF53383">
    <property type="entry name" value="PLP-dependent transferases"/>
    <property type="match status" value="1"/>
</dbReference>
<organism evidence="6 7">
    <name type="scientific">Bifidobacterium crudilactis</name>
    <dbReference type="NCBI Taxonomy" id="327277"/>
    <lineage>
        <taxon>Bacteria</taxon>
        <taxon>Bacillati</taxon>
        <taxon>Actinomycetota</taxon>
        <taxon>Actinomycetes</taxon>
        <taxon>Bifidobacteriales</taxon>
        <taxon>Bifidobacteriaceae</taxon>
        <taxon>Bifidobacterium</taxon>
    </lineage>
</organism>
<reference evidence="6" key="2">
    <citation type="submission" date="2020-01" db="EMBL/GenBank/DDBJ databases">
        <authorList>
            <person name="Campanaro S."/>
        </authorList>
    </citation>
    <scope>NUCLEOTIDE SEQUENCE</scope>
    <source>
        <strain evidence="6">AS01afH2WH_6</strain>
    </source>
</reference>
<dbReference type="PANTHER" id="PTHR42832">
    <property type="entry name" value="AMINO ACID AMINOTRANSFERASE"/>
    <property type="match status" value="1"/>
</dbReference>
<dbReference type="InterPro" id="IPR015424">
    <property type="entry name" value="PyrdxlP-dep_Trfase"/>
</dbReference>
<dbReference type="Proteomes" id="UP000767327">
    <property type="component" value="Unassembled WGS sequence"/>
</dbReference>